<dbReference type="InterPro" id="IPR033421">
    <property type="entry name" value="Rit1_DUSP-like"/>
</dbReference>
<dbReference type="Pfam" id="PF17184">
    <property type="entry name" value="Rit1_C"/>
    <property type="match status" value="1"/>
</dbReference>
<evidence type="ECO:0000313" key="5">
    <source>
        <dbReference type="Proteomes" id="UP000078576"/>
    </source>
</evidence>
<protein>
    <recommendedName>
        <fullName evidence="6">tRNA A64-2'-O-ribosylphosphate transferase</fullName>
    </recommendedName>
</protein>
<feature type="domain" description="Rit1 DUSP-like" evidence="2">
    <location>
        <begin position="379"/>
        <end position="499"/>
    </location>
</feature>
<dbReference type="InterPro" id="IPR033449">
    <property type="entry name" value="Rit1_N"/>
</dbReference>
<dbReference type="GO" id="GO:0005737">
    <property type="term" value="C:cytoplasm"/>
    <property type="evidence" value="ECO:0007669"/>
    <property type="project" value="TreeGrafter"/>
</dbReference>
<dbReference type="EMBL" id="KN714666">
    <property type="protein sequence ID" value="KUI52707.1"/>
    <property type="molecule type" value="Genomic_DNA"/>
</dbReference>
<reference evidence="5" key="1">
    <citation type="submission" date="2014-12" db="EMBL/GenBank/DDBJ databases">
        <title>Genome Sequence of Valsa Canker Pathogens Uncovers a Specific Adaption of Colonization on Woody Bark.</title>
        <authorList>
            <person name="Yin Z."/>
            <person name="Liu H."/>
            <person name="Gao X."/>
            <person name="Li Z."/>
            <person name="Song N."/>
            <person name="Ke X."/>
            <person name="Dai Q."/>
            <person name="Wu Y."/>
            <person name="Sun Y."/>
            <person name="Xu J.-R."/>
            <person name="Kang Z.K."/>
            <person name="Wang L."/>
            <person name="Huang L."/>
        </authorList>
    </citation>
    <scope>NUCLEOTIDE SEQUENCE [LARGE SCALE GENOMIC DNA]</scope>
    <source>
        <strain evidence="5">SXYL134</strain>
    </source>
</reference>
<gene>
    <name evidence="4" type="ORF">VP1G_00226</name>
</gene>
<dbReference type="Proteomes" id="UP000078576">
    <property type="component" value="Unassembled WGS sequence"/>
</dbReference>
<keyword evidence="5" id="KW-1185">Reference proteome</keyword>
<dbReference type="Pfam" id="PF04179">
    <property type="entry name" value="Init_tRNA_PT"/>
    <property type="match status" value="1"/>
</dbReference>
<feature type="region of interest" description="Disordered" evidence="1">
    <location>
        <begin position="303"/>
        <end position="325"/>
    </location>
</feature>
<dbReference type="OrthoDB" id="45256at2759"/>
<dbReference type="AlphaFoldDB" id="A0A194UM19"/>
<feature type="compositionally biased region" description="Basic and acidic residues" evidence="1">
    <location>
        <begin position="413"/>
        <end position="423"/>
    </location>
</feature>
<evidence type="ECO:0000313" key="4">
    <source>
        <dbReference type="EMBL" id="KUI52707.1"/>
    </source>
</evidence>
<dbReference type="PIRSF" id="PIRSF007747">
    <property type="entry name" value="Ribosyl_Ptfrase"/>
    <property type="match status" value="1"/>
</dbReference>
<evidence type="ECO:0000259" key="2">
    <source>
        <dbReference type="Pfam" id="PF04179"/>
    </source>
</evidence>
<dbReference type="GO" id="GO:0019988">
    <property type="term" value="P:charged-tRNA amino acid modification"/>
    <property type="evidence" value="ECO:0007669"/>
    <property type="project" value="InterPro"/>
</dbReference>
<evidence type="ECO:0000259" key="3">
    <source>
        <dbReference type="Pfam" id="PF17184"/>
    </source>
</evidence>
<feature type="region of interest" description="Disordered" evidence="1">
    <location>
        <begin position="412"/>
        <end position="434"/>
    </location>
</feature>
<name>A0A194UM19_CYTMA</name>
<dbReference type="PANTHER" id="PTHR31811:SF0">
    <property type="entry name" value="TRNA A64-2'-O-RIBOSYLPHOSPHATE TRANSFERASE"/>
    <property type="match status" value="1"/>
</dbReference>
<feature type="compositionally biased region" description="Low complexity" evidence="1">
    <location>
        <begin position="303"/>
        <end position="323"/>
    </location>
</feature>
<feature type="domain" description="Rit1 N-terminal" evidence="3">
    <location>
        <begin position="25"/>
        <end position="296"/>
    </location>
</feature>
<proteinExistence type="predicted"/>
<dbReference type="InterPro" id="IPR007306">
    <property type="entry name" value="Rit1"/>
</dbReference>
<dbReference type="PANTHER" id="PTHR31811">
    <property type="entry name" value="TRNA A64-2'-O-RIBOSYLPHOSPHATE TRANSFERASE"/>
    <property type="match status" value="1"/>
</dbReference>
<dbReference type="STRING" id="694573.A0A194UM19"/>
<sequence>MSALSDLIFPSQESNTNINKILGDLKRSNLSITNRLKSIQEDAGFVEEVAASSGGTRPLVANERCGSWYIRPELKGASAYFKSTDGHTGQWKFSTRRLNLHLLPVIEKHDGIIIVDSTRRGKRMPDSLSKTIPTWCCVLNRTLFPDLTEYHNLYVPPNVVSDSEKSQMLSRVPSFVASFKELNLDLSALRTQISKPLRPTWVTQETGLGHLQEREFDDGAEDDGIIFESFRPVVCCTSSRRITDGEMSGHSGYVQGAGDDTENWALDLTPPIFWANVDQLLSTPEADLPSLIRSLTAAASHHSTTTTNVTGSDGSDNNNTGGSLPSTVRQLTPYIYVCPLPTPQCLPSRDGETELSWCKIALSSSTTPPETWIKSAELMEAGLGKHKAASRNLRVALPDICGFVSRFLGDANKNTDNDSHDGDGQTQHQKQQQKRKRIIIADESGGKDLSIGVALALICCCFSDEEGDVLREVRLGRIMTTMPDANPNRATLQSVNSFLMDWR</sequence>
<dbReference type="GO" id="GO:0043399">
    <property type="term" value="F:tRNA adenosine(64)-2'-O-ribosylphosphate transferase activity"/>
    <property type="evidence" value="ECO:0007669"/>
    <property type="project" value="InterPro"/>
</dbReference>
<evidence type="ECO:0008006" key="6">
    <source>
        <dbReference type="Google" id="ProtNLM"/>
    </source>
</evidence>
<evidence type="ECO:0000256" key="1">
    <source>
        <dbReference type="SAM" id="MobiDB-lite"/>
    </source>
</evidence>
<accession>A0A194UM19</accession>
<organism evidence="4 5">
    <name type="scientific">Cytospora mali</name>
    <name type="common">Apple Valsa canker fungus</name>
    <name type="synonym">Valsa mali</name>
    <dbReference type="NCBI Taxonomy" id="578113"/>
    <lineage>
        <taxon>Eukaryota</taxon>
        <taxon>Fungi</taxon>
        <taxon>Dikarya</taxon>
        <taxon>Ascomycota</taxon>
        <taxon>Pezizomycotina</taxon>
        <taxon>Sordariomycetes</taxon>
        <taxon>Sordariomycetidae</taxon>
        <taxon>Diaporthales</taxon>
        <taxon>Cytosporaceae</taxon>
        <taxon>Cytospora</taxon>
    </lineage>
</organism>